<proteinExistence type="predicted"/>
<comment type="caution">
    <text evidence="2">The sequence shown here is derived from an EMBL/GenBank/DDBJ whole genome shotgun (WGS) entry which is preliminary data.</text>
</comment>
<dbReference type="EMBL" id="JALPTH010000044">
    <property type="protein sequence ID" value="MCK8681517.1"/>
    <property type="molecule type" value="Genomic_DNA"/>
</dbReference>
<evidence type="ECO:0000313" key="2">
    <source>
        <dbReference type="EMBL" id="MCK8681517.1"/>
    </source>
</evidence>
<feature type="compositionally biased region" description="Gly residues" evidence="1">
    <location>
        <begin position="1"/>
        <end position="11"/>
    </location>
</feature>
<gene>
    <name evidence="2" type="ORF">M1O15_29800</name>
</gene>
<evidence type="ECO:0000313" key="3">
    <source>
        <dbReference type="Proteomes" id="UP001522868"/>
    </source>
</evidence>
<evidence type="ECO:0000256" key="1">
    <source>
        <dbReference type="SAM" id="MobiDB-lite"/>
    </source>
</evidence>
<feature type="region of interest" description="Disordered" evidence="1">
    <location>
        <begin position="1"/>
        <end position="30"/>
    </location>
</feature>
<protein>
    <recommendedName>
        <fullName evidence="4">Lipoprotein</fullName>
    </recommendedName>
</protein>
<dbReference type="Proteomes" id="UP001522868">
    <property type="component" value="Unassembled WGS sequence"/>
</dbReference>
<organism evidence="2 3">
    <name type="scientific">Streptomyces lichenis</name>
    <dbReference type="NCBI Taxonomy" id="2306967"/>
    <lineage>
        <taxon>Bacteria</taxon>
        <taxon>Bacillati</taxon>
        <taxon>Actinomycetota</taxon>
        <taxon>Actinomycetes</taxon>
        <taxon>Kitasatosporales</taxon>
        <taxon>Streptomycetaceae</taxon>
        <taxon>Streptomyces</taxon>
    </lineage>
</organism>
<keyword evidence="3" id="KW-1185">Reference proteome</keyword>
<accession>A0ABT0IJN1</accession>
<dbReference type="RefSeq" id="WP_248637342.1">
    <property type="nucleotide sequence ID" value="NZ_JALPTH010000044.1"/>
</dbReference>
<evidence type="ECO:0008006" key="4">
    <source>
        <dbReference type="Google" id="ProtNLM"/>
    </source>
</evidence>
<name>A0ABT0IJN1_9ACTN</name>
<sequence>MGQGIGQGMGHRCGSARRRTGGGGRTRSRPPLPAAWLLRAALAGLVLGGCSGDGMTARQRELAAVDAFCSDLGALRMDAGRLAALGPRSEGRAELRDLGADAAHDVSLVQRSARGIRRAGAGAVADAYEDVRRAVDALPGTVPGPEAVKRIRPQLAALDQAVAASQAAVKC</sequence>
<reference evidence="2 3" key="1">
    <citation type="submission" date="2022-04" db="EMBL/GenBank/DDBJ databases">
        <title>Streptomyces sp. nov. LCR6-01 isolated from Lichen of Dirinaria sp.</title>
        <authorList>
            <person name="Kanchanasin P."/>
            <person name="Tanasupawat S."/>
            <person name="Phongsopitanun W."/>
        </authorList>
    </citation>
    <scope>NUCLEOTIDE SEQUENCE [LARGE SCALE GENOMIC DNA]</scope>
    <source>
        <strain evidence="2 3">LCR6-01</strain>
    </source>
</reference>